<dbReference type="Pfam" id="PF07002">
    <property type="entry name" value="Copine"/>
    <property type="match status" value="1"/>
</dbReference>
<dbReference type="GO" id="GO:0005544">
    <property type="term" value="F:calcium-dependent phospholipid binding"/>
    <property type="evidence" value="ECO:0007669"/>
    <property type="project" value="InterPro"/>
</dbReference>
<dbReference type="Proteomes" id="UP000664859">
    <property type="component" value="Unassembled WGS sequence"/>
</dbReference>
<dbReference type="InterPro" id="IPR035892">
    <property type="entry name" value="C2_domain_sf"/>
</dbReference>
<dbReference type="PANTHER" id="PTHR10857:SF106">
    <property type="entry name" value="C2 DOMAIN-CONTAINING PROTEIN"/>
    <property type="match status" value="1"/>
</dbReference>
<organism evidence="4 5">
    <name type="scientific">Tribonema minus</name>
    <dbReference type="NCBI Taxonomy" id="303371"/>
    <lineage>
        <taxon>Eukaryota</taxon>
        <taxon>Sar</taxon>
        <taxon>Stramenopiles</taxon>
        <taxon>Ochrophyta</taxon>
        <taxon>PX clade</taxon>
        <taxon>Xanthophyceae</taxon>
        <taxon>Tribonematales</taxon>
        <taxon>Tribonemataceae</taxon>
        <taxon>Tribonema</taxon>
    </lineage>
</organism>
<feature type="domain" description="C2" evidence="3">
    <location>
        <begin position="1"/>
        <end position="105"/>
    </location>
</feature>
<dbReference type="InterPro" id="IPR010734">
    <property type="entry name" value="Copine_C"/>
</dbReference>
<comment type="caution">
    <text evidence="4">The sequence shown here is derived from an EMBL/GenBank/DDBJ whole genome shotgun (WGS) entry which is preliminary data.</text>
</comment>
<evidence type="ECO:0000259" key="3">
    <source>
        <dbReference type="PROSITE" id="PS50004"/>
    </source>
</evidence>
<proteinExistence type="inferred from homology"/>
<feature type="region of interest" description="Disordered" evidence="2">
    <location>
        <begin position="553"/>
        <end position="580"/>
    </location>
</feature>
<dbReference type="InterPro" id="IPR036465">
    <property type="entry name" value="vWFA_dom_sf"/>
</dbReference>
<dbReference type="GO" id="GO:0005886">
    <property type="term" value="C:plasma membrane"/>
    <property type="evidence" value="ECO:0007669"/>
    <property type="project" value="TreeGrafter"/>
</dbReference>
<dbReference type="EMBL" id="JAFCMP010000050">
    <property type="protein sequence ID" value="KAG5189453.1"/>
    <property type="molecule type" value="Genomic_DNA"/>
</dbReference>
<dbReference type="AlphaFoldDB" id="A0A835ZIA4"/>
<dbReference type="SUPFAM" id="SSF49562">
    <property type="entry name" value="C2 domain (Calcium/lipid-binding domain, CaLB)"/>
    <property type="match status" value="2"/>
</dbReference>
<evidence type="ECO:0000256" key="1">
    <source>
        <dbReference type="ARBA" id="ARBA00009048"/>
    </source>
</evidence>
<accession>A0A835ZIA4</accession>
<dbReference type="GO" id="GO:0071277">
    <property type="term" value="P:cellular response to calcium ion"/>
    <property type="evidence" value="ECO:0007669"/>
    <property type="project" value="TreeGrafter"/>
</dbReference>
<dbReference type="OrthoDB" id="5855668at2759"/>
<sequence>MDSGSQGLSDPFVVVKTRGSFGAPWSEVARTEICSNTLSPQFVRLITMAYRFEEIQYLRFEVYDADTSFSSASADQLDLSKQDEEGVAECALALIVGGAGQAWTGALTSSTNPHKGGLGTITVRAEEVPDQNLAVSLRLQARDLVLQRKQRKAAGMFLRLSRSVEGGGKAIPCYRTEVRRDKASPQWDTITAPAAALCAADLFRPLLLEVFAYAQEGAHTLVGACSASINDLQGLGSKTLALKSSAGEACGELAVLECRTFTQPSFFDYLGGGMELQFQCAIDYTSSNGDPATPGSLHYRDPSGKLNEYARAISDIGSVIEFYDADKAFPVMGFGGKPHHSQPVQHCFAVNGNEAQPEAMGVQGILQMYYDSLRTVELFGPTLFAPIIGQAAGVASSLQTDDPSHHKYSVLLILTDGQICDMQNTVDAIVGASHLPLSIIIVGVGNADFKSMEVLDGDDAALVSSSGVRAQRDIVQFVPMRQVASRGEHAIAKEVSQKDQSLTRMCVLAEIPDQVVAYMKSQNIPPGPRRLVPKGSTLRDVLQDRQADFKRWESLKSTTGPYGTGASSMHVSAPPPYVSS</sequence>
<dbReference type="InterPro" id="IPR045052">
    <property type="entry name" value="Copine"/>
</dbReference>
<gene>
    <name evidence="4" type="ORF">JKP88DRAFT_271606</name>
</gene>
<feature type="compositionally biased region" description="Polar residues" evidence="2">
    <location>
        <begin position="555"/>
        <end position="570"/>
    </location>
</feature>
<evidence type="ECO:0000256" key="2">
    <source>
        <dbReference type="SAM" id="MobiDB-lite"/>
    </source>
</evidence>
<feature type="domain" description="C2" evidence="3">
    <location>
        <begin position="115"/>
        <end position="242"/>
    </location>
</feature>
<dbReference type="PROSITE" id="PS50004">
    <property type="entry name" value="C2"/>
    <property type="match status" value="2"/>
</dbReference>
<reference evidence="4" key="1">
    <citation type="submission" date="2021-02" db="EMBL/GenBank/DDBJ databases">
        <title>First Annotated Genome of the Yellow-green Alga Tribonema minus.</title>
        <authorList>
            <person name="Mahan K.M."/>
        </authorList>
    </citation>
    <scope>NUCLEOTIDE SEQUENCE</scope>
    <source>
        <strain evidence="4">UTEX B ZZ1240</strain>
    </source>
</reference>
<dbReference type="SUPFAM" id="SSF53300">
    <property type="entry name" value="vWA-like"/>
    <property type="match status" value="1"/>
</dbReference>
<dbReference type="PANTHER" id="PTHR10857">
    <property type="entry name" value="COPINE"/>
    <property type="match status" value="1"/>
</dbReference>
<dbReference type="CDD" id="cd04048">
    <property type="entry name" value="C2A_Copine"/>
    <property type="match status" value="1"/>
</dbReference>
<name>A0A835ZIA4_9STRA</name>
<keyword evidence="5" id="KW-1185">Reference proteome</keyword>
<dbReference type="InterPro" id="IPR000008">
    <property type="entry name" value="C2_dom"/>
</dbReference>
<evidence type="ECO:0000313" key="5">
    <source>
        <dbReference type="Proteomes" id="UP000664859"/>
    </source>
</evidence>
<comment type="similarity">
    <text evidence="1">Belongs to the copine family.</text>
</comment>
<dbReference type="Gene3D" id="2.60.40.150">
    <property type="entry name" value="C2 domain"/>
    <property type="match status" value="1"/>
</dbReference>
<evidence type="ECO:0000313" key="4">
    <source>
        <dbReference type="EMBL" id="KAG5189453.1"/>
    </source>
</evidence>
<protein>
    <submittedName>
        <fullName evidence="4">Copine-domain-containing protein</fullName>
    </submittedName>
</protein>
<dbReference type="Pfam" id="PF00168">
    <property type="entry name" value="C2"/>
    <property type="match status" value="2"/>
</dbReference>